<dbReference type="SMART" id="SM00173">
    <property type="entry name" value="RAS"/>
    <property type="match status" value="1"/>
</dbReference>
<dbReference type="PROSITE" id="PS51420">
    <property type="entry name" value="RHO"/>
    <property type="match status" value="1"/>
</dbReference>
<dbReference type="PRINTS" id="PR00449">
    <property type="entry name" value="RASTRNSFRMNG"/>
</dbReference>
<gene>
    <name evidence="3" type="ORF">IZO911_LOCUS18182</name>
</gene>
<proteinExistence type="predicted"/>
<dbReference type="AlphaFoldDB" id="A0A814HHJ7"/>
<evidence type="ECO:0000313" key="4">
    <source>
        <dbReference type="Proteomes" id="UP000663860"/>
    </source>
</evidence>
<dbReference type="PROSITE" id="PS51419">
    <property type="entry name" value="RAB"/>
    <property type="match status" value="1"/>
</dbReference>
<sequence length="179" mass="20198">MASQKYGVLQERRKVVIVGDAMCGKTCLLFAFKDDQFVSTSGITMLNKYQKNVQIDEKIIDFIFYDTTGIEHYENFRALSYPDTNIILICFSVDNPVSVTSITDRWIQEVRHFCGQCPVILVACEKPVTTDIGGQLAIQIKADAYMECSAKTREGVGDLFLHAARLSLKKRSHKECILC</sequence>
<keyword evidence="2" id="KW-0342">GTP-binding</keyword>
<dbReference type="CDD" id="cd00157">
    <property type="entry name" value="Rho"/>
    <property type="match status" value="1"/>
</dbReference>
<accession>A0A814HHJ7</accession>
<name>A0A814HHJ7_9BILA</name>
<organism evidence="3 4">
    <name type="scientific">Adineta steineri</name>
    <dbReference type="NCBI Taxonomy" id="433720"/>
    <lineage>
        <taxon>Eukaryota</taxon>
        <taxon>Metazoa</taxon>
        <taxon>Spiralia</taxon>
        <taxon>Gnathifera</taxon>
        <taxon>Rotifera</taxon>
        <taxon>Eurotatoria</taxon>
        <taxon>Bdelloidea</taxon>
        <taxon>Adinetida</taxon>
        <taxon>Adinetidae</taxon>
        <taxon>Adineta</taxon>
    </lineage>
</organism>
<evidence type="ECO:0000313" key="3">
    <source>
        <dbReference type="EMBL" id="CAF1011070.1"/>
    </source>
</evidence>
<dbReference type="Pfam" id="PF00071">
    <property type="entry name" value="Ras"/>
    <property type="match status" value="1"/>
</dbReference>
<dbReference type="EMBL" id="CAJNOE010000173">
    <property type="protein sequence ID" value="CAF1011070.1"/>
    <property type="molecule type" value="Genomic_DNA"/>
</dbReference>
<dbReference type="Gene3D" id="3.40.50.300">
    <property type="entry name" value="P-loop containing nucleotide triphosphate hydrolases"/>
    <property type="match status" value="1"/>
</dbReference>
<dbReference type="NCBIfam" id="TIGR00231">
    <property type="entry name" value="small_GTP"/>
    <property type="match status" value="1"/>
</dbReference>
<dbReference type="SMART" id="SM00174">
    <property type="entry name" value="RHO"/>
    <property type="match status" value="1"/>
</dbReference>
<dbReference type="GO" id="GO:0007264">
    <property type="term" value="P:small GTPase-mediated signal transduction"/>
    <property type="evidence" value="ECO:0007669"/>
    <property type="project" value="InterPro"/>
</dbReference>
<dbReference type="PANTHER" id="PTHR24072">
    <property type="entry name" value="RHO FAMILY GTPASE"/>
    <property type="match status" value="1"/>
</dbReference>
<dbReference type="InterPro" id="IPR005225">
    <property type="entry name" value="Small_GTP-bd"/>
</dbReference>
<dbReference type="PROSITE" id="PS51421">
    <property type="entry name" value="RAS"/>
    <property type="match status" value="1"/>
</dbReference>
<protein>
    <submittedName>
        <fullName evidence="3">Uncharacterized protein</fullName>
    </submittedName>
</protein>
<keyword evidence="1" id="KW-0547">Nucleotide-binding</keyword>
<dbReference type="SUPFAM" id="SSF52540">
    <property type="entry name" value="P-loop containing nucleoside triphosphate hydrolases"/>
    <property type="match status" value="1"/>
</dbReference>
<dbReference type="Proteomes" id="UP000663860">
    <property type="component" value="Unassembled WGS sequence"/>
</dbReference>
<dbReference type="SMART" id="SM00175">
    <property type="entry name" value="RAB"/>
    <property type="match status" value="1"/>
</dbReference>
<dbReference type="GO" id="GO:0003924">
    <property type="term" value="F:GTPase activity"/>
    <property type="evidence" value="ECO:0007669"/>
    <property type="project" value="InterPro"/>
</dbReference>
<evidence type="ECO:0000256" key="2">
    <source>
        <dbReference type="ARBA" id="ARBA00023134"/>
    </source>
</evidence>
<dbReference type="InterPro" id="IPR003578">
    <property type="entry name" value="Small_GTPase_Rho"/>
</dbReference>
<dbReference type="GO" id="GO:0005525">
    <property type="term" value="F:GTP binding"/>
    <property type="evidence" value="ECO:0007669"/>
    <property type="project" value="UniProtKB-KW"/>
</dbReference>
<comment type="caution">
    <text evidence="3">The sequence shown here is derived from an EMBL/GenBank/DDBJ whole genome shotgun (WGS) entry which is preliminary data.</text>
</comment>
<evidence type="ECO:0000256" key="1">
    <source>
        <dbReference type="ARBA" id="ARBA00022741"/>
    </source>
</evidence>
<reference evidence="3" key="1">
    <citation type="submission" date="2021-02" db="EMBL/GenBank/DDBJ databases">
        <authorList>
            <person name="Nowell W R."/>
        </authorList>
    </citation>
    <scope>NUCLEOTIDE SEQUENCE</scope>
</reference>
<dbReference type="InterPro" id="IPR001806">
    <property type="entry name" value="Small_GTPase"/>
</dbReference>
<dbReference type="InterPro" id="IPR027417">
    <property type="entry name" value="P-loop_NTPase"/>
</dbReference>